<dbReference type="GO" id="GO:0009229">
    <property type="term" value="P:thiamine diphosphate biosynthetic process"/>
    <property type="evidence" value="ECO:0007669"/>
    <property type="project" value="UniProtKB-UniRule"/>
</dbReference>
<feature type="binding site" description="in other chain" evidence="6">
    <location>
        <begin position="54"/>
        <end position="55"/>
    </location>
    <ligand>
        <name>NAD(+)</name>
        <dbReference type="ChEBI" id="CHEBI:57540"/>
        <note>ligand shared between two adjacent protomers</note>
    </ligand>
</feature>
<dbReference type="GO" id="GO:0052837">
    <property type="term" value="P:thiazole biosynthetic process"/>
    <property type="evidence" value="ECO:0007669"/>
    <property type="project" value="UniProtKB-UniRule"/>
</dbReference>
<dbReference type="NCBIfam" id="TIGR00292">
    <property type="entry name" value="sulfide-dependent adenosine diphosphate thiazole synthase"/>
    <property type="match status" value="1"/>
</dbReference>
<dbReference type="Pfam" id="PF01946">
    <property type="entry name" value="Thi4"/>
    <property type="match status" value="1"/>
</dbReference>
<dbReference type="Gene3D" id="3.50.50.60">
    <property type="entry name" value="FAD/NAD(P)-binding domain"/>
    <property type="match status" value="1"/>
</dbReference>
<dbReference type="PRINTS" id="PR00420">
    <property type="entry name" value="RNGMNOXGNASE"/>
</dbReference>
<organism evidence="7">
    <name type="scientific">candidate division WOR-3 bacterium</name>
    <dbReference type="NCBI Taxonomy" id="2052148"/>
    <lineage>
        <taxon>Bacteria</taxon>
        <taxon>Bacteria division WOR-3</taxon>
    </lineage>
</organism>
<evidence type="ECO:0000256" key="3">
    <source>
        <dbReference type="ARBA" id="ARBA00022977"/>
    </source>
</evidence>
<feature type="binding site" description="in other chain" evidence="6">
    <location>
        <position position="35"/>
    </location>
    <ligand>
        <name>NAD(+)</name>
        <dbReference type="ChEBI" id="CHEBI:57540"/>
        <note>ligand shared between two adjacent protomers</note>
    </ligand>
</feature>
<sequence length="258" mass="28241">MIDEIRITQAIIESYLNDFKKYLECEVIICGAGPSGLTAGYYLAKNGVKTVILEKNLRPGGGLTGGGMMFNKIVVDEKGKEILSDLGINYEKYQEGCYVACALETLGALVYQTIKAGAKIFNLITVEDLLFHKEVISGVVINWTAVNMANLHVDPMTMRSKYVVDATGHACEIVRILEKKMGKVLFTSTGGIIGEKLMNAEMGERFVVENTKEVYHRLYVCGMAANSVFGGPRMGPIFGGMFLSGKKVAELIKTQLKC</sequence>
<feature type="binding site" evidence="6">
    <location>
        <begin position="152"/>
        <end position="154"/>
    </location>
    <ligand>
        <name>NAD(+)</name>
        <dbReference type="ChEBI" id="CHEBI:57540"/>
        <note>ligand shared between two adjacent protomers</note>
    </ligand>
</feature>
<feature type="binding site" evidence="6">
    <location>
        <position position="154"/>
    </location>
    <ligand>
        <name>Fe cation</name>
        <dbReference type="ChEBI" id="CHEBI:24875"/>
        <note>ligand shared between two adjacent protomers</note>
    </ligand>
</feature>
<dbReference type="GO" id="GO:0005506">
    <property type="term" value="F:iron ion binding"/>
    <property type="evidence" value="ECO:0007669"/>
    <property type="project" value="UniProtKB-UniRule"/>
</dbReference>
<dbReference type="SUPFAM" id="SSF51905">
    <property type="entry name" value="FAD/NAD(P)-binding domain"/>
    <property type="match status" value="1"/>
</dbReference>
<comment type="subunit">
    <text evidence="6">Homooctamer; tetramer of dimers.</text>
</comment>
<comment type="caution">
    <text evidence="7">The sequence shown here is derived from an EMBL/GenBank/DDBJ whole genome shotgun (WGS) entry which is preliminary data.</text>
</comment>
<keyword evidence="2 6" id="KW-0479">Metal-binding</keyword>
<evidence type="ECO:0000313" key="7">
    <source>
        <dbReference type="EMBL" id="HGK64104.1"/>
    </source>
</evidence>
<comment type="caution">
    <text evidence="6">Lacks conserved residue(s) required for the propagation of feature annotation.</text>
</comment>
<gene>
    <name evidence="6" type="primary">thi4</name>
    <name evidence="7" type="ORF">ENU74_05905</name>
</gene>
<comment type="catalytic activity">
    <reaction evidence="6">
        <text>hydrogen sulfide + glycine + NAD(+) = ADP-5-ethyl-4-methylthiazole-2-carboxylate + nicotinamide + 3 H2O + H(+)</text>
        <dbReference type="Rhea" id="RHEA:55704"/>
        <dbReference type="ChEBI" id="CHEBI:15377"/>
        <dbReference type="ChEBI" id="CHEBI:15378"/>
        <dbReference type="ChEBI" id="CHEBI:17154"/>
        <dbReference type="ChEBI" id="CHEBI:29919"/>
        <dbReference type="ChEBI" id="CHEBI:57305"/>
        <dbReference type="ChEBI" id="CHEBI:57540"/>
        <dbReference type="ChEBI" id="CHEBI:139151"/>
        <dbReference type="EC" id="2.4.2.59"/>
    </reaction>
</comment>
<feature type="binding site" description="in other chain" evidence="6">
    <location>
        <position position="62"/>
    </location>
    <ligand>
        <name>NAD(+)</name>
        <dbReference type="ChEBI" id="CHEBI:57540"/>
        <note>ligand shared between two adjacent protomers</note>
    </ligand>
</feature>
<protein>
    <recommendedName>
        <fullName evidence="6">Thiamine thiazole synthase</fullName>
        <ecNumber evidence="6">2.4.2.59</ecNumber>
    </recommendedName>
</protein>
<dbReference type="GO" id="GO:0009228">
    <property type="term" value="P:thiamine biosynthetic process"/>
    <property type="evidence" value="ECO:0007669"/>
    <property type="project" value="UniProtKB-KW"/>
</dbReference>
<accession>A0A7V3ZWE8</accession>
<dbReference type="HAMAP" id="MF_00304">
    <property type="entry name" value="Thi4"/>
    <property type="match status" value="1"/>
</dbReference>
<dbReference type="GO" id="GO:0016763">
    <property type="term" value="F:pentosyltransferase activity"/>
    <property type="evidence" value="ECO:0007669"/>
    <property type="project" value="UniProtKB-UniRule"/>
</dbReference>
<evidence type="ECO:0000256" key="6">
    <source>
        <dbReference type="HAMAP-Rule" id="MF_00304"/>
    </source>
</evidence>
<dbReference type="InterPro" id="IPR036188">
    <property type="entry name" value="FAD/NAD-bd_sf"/>
</dbReference>
<comment type="pathway">
    <text evidence="6">Cofactor biosynthesis; thiamine diphosphate biosynthesis.</text>
</comment>
<feature type="binding site" description="in other chain" evidence="6">
    <location>
        <position position="169"/>
    </location>
    <ligand>
        <name>Fe cation</name>
        <dbReference type="ChEBI" id="CHEBI:24875"/>
        <note>ligand shared between two adjacent protomers</note>
    </ligand>
</feature>
<dbReference type="PANTHER" id="PTHR43422:SF3">
    <property type="entry name" value="THIAMINE THIAZOLE SYNTHASE"/>
    <property type="match status" value="1"/>
</dbReference>
<keyword evidence="3 6" id="KW-0784">Thiamine biosynthesis</keyword>
<dbReference type="PANTHER" id="PTHR43422">
    <property type="entry name" value="THIAMINE THIAZOLE SYNTHASE"/>
    <property type="match status" value="1"/>
</dbReference>
<reference evidence="7" key="1">
    <citation type="journal article" date="2020" name="mSystems">
        <title>Genome- and Community-Level Interaction Insights into Carbon Utilization and Element Cycling Functions of Hydrothermarchaeota in Hydrothermal Sediment.</title>
        <authorList>
            <person name="Zhou Z."/>
            <person name="Liu Y."/>
            <person name="Xu W."/>
            <person name="Pan J."/>
            <person name="Luo Z.H."/>
            <person name="Li M."/>
        </authorList>
    </citation>
    <scope>NUCLEOTIDE SEQUENCE [LARGE SCALE GENOMIC DNA]</scope>
    <source>
        <strain evidence="7">SpSt-697</strain>
    </source>
</reference>
<feature type="binding site" description="in other chain" evidence="6">
    <location>
        <position position="223"/>
    </location>
    <ligand>
        <name>NAD(+)</name>
        <dbReference type="ChEBI" id="CHEBI:57540"/>
        <note>ligand shared between two adjacent protomers</note>
    </ligand>
</feature>
<evidence type="ECO:0000256" key="2">
    <source>
        <dbReference type="ARBA" id="ARBA00022723"/>
    </source>
</evidence>
<dbReference type="UniPathway" id="UPA00060"/>
<feature type="binding site" description="in other chain" evidence="6">
    <location>
        <position position="126"/>
    </location>
    <ligand>
        <name>NAD(+)</name>
        <dbReference type="ChEBI" id="CHEBI:57540"/>
        <note>ligand shared between two adjacent protomers</note>
    </ligand>
</feature>
<keyword evidence="4 6" id="KW-0408">Iron</keyword>
<evidence type="ECO:0000256" key="5">
    <source>
        <dbReference type="ARBA" id="ARBA00023027"/>
    </source>
</evidence>
<evidence type="ECO:0000256" key="4">
    <source>
        <dbReference type="ARBA" id="ARBA00023004"/>
    </source>
</evidence>
<dbReference type="InterPro" id="IPR002922">
    <property type="entry name" value="Thi4_fam"/>
</dbReference>
<dbReference type="AlphaFoldDB" id="A0A7V3ZWE8"/>
<comment type="cofactor">
    <cofactor evidence="6">
        <name>Fe(2+)</name>
        <dbReference type="ChEBI" id="CHEBI:29033"/>
    </cofactor>
</comment>
<dbReference type="EC" id="2.4.2.59" evidence="6"/>
<dbReference type="InterPro" id="IPR022828">
    <property type="entry name" value="Thi4_prok"/>
</dbReference>
<keyword evidence="5 6" id="KW-0520">NAD</keyword>
<evidence type="ECO:0000256" key="1">
    <source>
        <dbReference type="ARBA" id="ARBA00022679"/>
    </source>
</evidence>
<dbReference type="EMBL" id="DTDR01000141">
    <property type="protein sequence ID" value="HGK64104.1"/>
    <property type="molecule type" value="Genomic_DNA"/>
</dbReference>
<name>A0A7V3ZWE8_UNCW3</name>
<keyword evidence="1 6" id="KW-0808">Transferase</keyword>
<proteinExistence type="inferred from homology"/>
<feature type="binding site" evidence="6">
    <location>
        <position position="233"/>
    </location>
    <ligand>
        <name>glycine</name>
        <dbReference type="ChEBI" id="CHEBI:57305"/>
    </ligand>
</feature>
<comment type="similarity">
    <text evidence="6">Belongs to the THI4 family.</text>
</comment>
<comment type="function">
    <text evidence="6">Involved in the biosynthesis of the thiazole moiety of thiamine. Catalyzes the conversion of NAD and glycine to adenosine diphosphate 5-(2-hydroxyethyl)-4-methylthiazole-2-carboxylate (ADT), an adenylated thiazole intermediate, using free sulfide as a source of sulfur.</text>
</comment>